<protein>
    <submittedName>
        <fullName evidence="1">Uncharacterized protein</fullName>
    </submittedName>
</protein>
<evidence type="ECO:0000313" key="1">
    <source>
        <dbReference type="EMBL" id="KAH9716468.1"/>
    </source>
</evidence>
<dbReference type="EMBL" id="CM039176">
    <property type="protein sequence ID" value="KAH9716468.1"/>
    <property type="molecule type" value="Genomic_DNA"/>
</dbReference>
<keyword evidence="2" id="KW-1185">Reference proteome</keyword>
<accession>A0ACB8JFU2</accession>
<comment type="caution">
    <text evidence="1">The sequence shown here is derived from an EMBL/GenBank/DDBJ whole genome shotgun (WGS) entry which is preliminary data.</text>
</comment>
<name>A0ACB8JFU2_CITSI</name>
<proteinExistence type="predicted"/>
<gene>
    <name evidence="1" type="ORF">KPL71_021472</name>
</gene>
<dbReference type="Proteomes" id="UP000829398">
    <property type="component" value="Chromosome 7"/>
</dbReference>
<sequence length="750" mass="86450">MDTKELIRRCKSITLKEEEEDAVLFIGRMKNEGERVAARCLVSKILLNRDVNKDGLRYAMQQAWKTTKEIKVESLGDNIFVFKFATEQDKKRVLTVGPWHFDKALIVLVEPVGMGSIKRQTFTHTSFWVQIHGMPIKCMVKETIEKLGEKIGLVEEVETDEEGECIGPFALVKISVDITKTLRRILILKQEGEEDIVMLIKYERLPDFCFCCGLIEHQFRECIKYKGQSKEKLIYNGWMKAPTPFELAKLNKGKNRKSKRDDQPDAATGNTGVQIQTQPKPKEQPSNPNLSKHDGSGVTQMYSPNEEMSVEMTCVAEVGEESLMKAAEELRQSYLEYGKPVVAAATIGEHHRTESKTDGDSSGKVKLDAVRSGERNMGLMAQQGKKENQTQGFSKGKEINFGPTKPKSQPKSRKWKTQARDSNLTTRMTSGPTSKIFHLHRPHLLFICETKLLSRQANEECRRLNLDNCFAVSRTGMSRGLAMIWNSKINVNITSYSSHHIDAIIQNNNGKRWRCIGIYGHPEAQQKRHTWTLMRRLAGLSPLPWLCIGDFNKIMHPNKKSSGNDRNVSMISEFREVAYECNLINVGYKGHPFTWSNRQFRSHHIEERLDRALYSKDWGNFFQEEAVTNMVMWESDHNLLVMNVQQKRSRVSYDRRTFFRVHYEDLWTPYEGCKNIMKEVWSGFGCRDDINPMQTFKSLSKATMAQLQWWSKEEFGERKERLKNLMEKLQCAVNNNLQYDNGAEIKSLER</sequence>
<organism evidence="1 2">
    <name type="scientific">Citrus sinensis</name>
    <name type="common">Sweet orange</name>
    <name type="synonym">Citrus aurantium var. sinensis</name>
    <dbReference type="NCBI Taxonomy" id="2711"/>
    <lineage>
        <taxon>Eukaryota</taxon>
        <taxon>Viridiplantae</taxon>
        <taxon>Streptophyta</taxon>
        <taxon>Embryophyta</taxon>
        <taxon>Tracheophyta</taxon>
        <taxon>Spermatophyta</taxon>
        <taxon>Magnoliopsida</taxon>
        <taxon>eudicotyledons</taxon>
        <taxon>Gunneridae</taxon>
        <taxon>Pentapetalae</taxon>
        <taxon>rosids</taxon>
        <taxon>malvids</taxon>
        <taxon>Sapindales</taxon>
        <taxon>Rutaceae</taxon>
        <taxon>Aurantioideae</taxon>
        <taxon>Citrus</taxon>
    </lineage>
</organism>
<reference evidence="2" key="1">
    <citation type="journal article" date="2023" name="Hortic. Res.">
        <title>A chromosome-level phased genome enabling allele-level studies in sweet orange: a case study on citrus Huanglongbing tolerance.</title>
        <authorList>
            <person name="Wu B."/>
            <person name="Yu Q."/>
            <person name="Deng Z."/>
            <person name="Duan Y."/>
            <person name="Luo F."/>
            <person name="Gmitter F. Jr."/>
        </authorList>
    </citation>
    <scope>NUCLEOTIDE SEQUENCE [LARGE SCALE GENOMIC DNA]</scope>
    <source>
        <strain evidence="2">cv. Valencia</strain>
    </source>
</reference>
<evidence type="ECO:0000313" key="2">
    <source>
        <dbReference type="Proteomes" id="UP000829398"/>
    </source>
</evidence>